<dbReference type="Gene3D" id="1.10.1670.40">
    <property type="match status" value="1"/>
</dbReference>
<gene>
    <name evidence="7" type="ORF">H3H39_05410</name>
</gene>
<feature type="domain" description="HhH-GPD" evidence="5">
    <location>
        <begin position="150"/>
        <end position="314"/>
    </location>
</feature>
<evidence type="ECO:0000256" key="1">
    <source>
        <dbReference type="ARBA" id="ARBA00000086"/>
    </source>
</evidence>
<sequence length="323" mass="34695">MTQSAAAQFTLPLPASYRLDDVLAFHRRDAESVAEQVSARQLRKGMLLDGVPVVLEIALNLAPDMEHDRAHTGARSSATCTVLADGPCTPAIVAYARAAADAVLGLRIDPQPFAEFTAADPLFGPLTRAQAGLRVVQSATVFEALTWAIIGQQINLPFAIALRRTFILQAGRQHSSGLWCYPDASSAAKLGPDVLTTRKFSRAKAETVLRLAQLVASGELRLALGPDYGIEEVSAALLAVKGIGPWTVNYGLLRGYGYADCSLHGDVAVRAALQRLLGEQDKPDLARTEQFLARYRPHRTMAAAHLWASLHPPANGQDTTPQS</sequence>
<dbReference type="SUPFAM" id="SSF48150">
    <property type="entry name" value="DNA-glycosylase"/>
    <property type="match status" value="1"/>
</dbReference>
<dbReference type="Proteomes" id="UP000573499">
    <property type="component" value="Unassembled WGS sequence"/>
</dbReference>
<dbReference type="EC" id="3.2.2.21" evidence="2"/>
<dbReference type="GO" id="GO:0006285">
    <property type="term" value="P:base-excision repair, AP site formation"/>
    <property type="evidence" value="ECO:0007669"/>
    <property type="project" value="TreeGrafter"/>
</dbReference>
<dbReference type="GO" id="GO:0032131">
    <property type="term" value="F:alkylated DNA binding"/>
    <property type="evidence" value="ECO:0007669"/>
    <property type="project" value="TreeGrafter"/>
</dbReference>
<comment type="caution">
    <text evidence="7">The sequence shown here is derived from an EMBL/GenBank/DDBJ whole genome shotgun (WGS) entry which is preliminary data.</text>
</comment>
<evidence type="ECO:0000313" key="8">
    <source>
        <dbReference type="Proteomes" id="UP000573499"/>
    </source>
</evidence>
<dbReference type="InterPro" id="IPR051912">
    <property type="entry name" value="Alkylbase_DNA_Glycosylase/TA"/>
</dbReference>
<dbReference type="PANTHER" id="PTHR43003:SF5">
    <property type="entry name" value="DNA-3-METHYLADENINE GLYCOSYLASE"/>
    <property type="match status" value="1"/>
</dbReference>
<keyword evidence="8" id="KW-1185">Reference proteome</keyword>
<dbReference type="GO" id="GO:0008725">
    <property type="term" value="F:DNA-3-methyladenine glycosylase activity"/>
    <property type="evidence" value="ECO:0007669"/>
    <property type="project" value="TreeGrafter"/>
</dbReference>
<evidence type="ECO:0000259" key="6">
    <source>
        <dbReference type="SMART" id="SM01009"/>
    </source>
</evidence>
<dbReference type="GO" id="GO:0032993">
    <property type="term" value="C:protein-DNA complex"/>
    <property type="evidence" value="ECO:0007669"/>
    <property type="project" value="TreeGrafter"/>
</dbReference>
<dbReference type="CDD" id="cd00056">
    <property type="entry name" value="ENDO3c"/>
    <property type="match status" value="1"/>
</dbReference>
<protein>
    <recommendedName>
        <fullName evidence="2">DNA-3-methyladenine glycosylase II</fullName>
        <ecNumber evidence="2">3.2.2.21</ecNumber>
    </recommendedName>
</protein>
<dbReference type="GO" id="GO:0006307">
    <property type="term" value="P:DNA alkylation repair"/>
    <property type="evidence" value="ECO:0007669"/>
    <property type="project" value="TreeGrafter"/>
</dbReference>
<dbReference type="InterPro" id="IPR011257">
    <property type="entry name" value="DNA_glycosylase"/>
</dbReference>
<dbReference type="InterPro" id="IPR003265">
    <property type="entry name" value="HhH-GPD_domain"/>
</dbReference>
<reference evidence="7 8" key="1">
    <citation type="submission" date="2020-07" db="EMBL/GenBank/DDBJ databases">
        <title>Novel species isolated from subtropical streams in China.</title>
        <authorList>
            <person name="Lu H."/>
        </authorList>
    </citation>
    <scope>NUCLEOTIDE SEQUENCE [LARGE SCALE GENOMIC DNA]</scope>
    <source>
        <strain evidence="7 8">LX47W</strain>
    </source>
</reference>
<dbReference type="RefSeq" id="WP_182152297.1">
    <property type="nucleotide sequence ID" value="NZ_JACEZU010000002.1"/>
</dbReference>
<dbReference type="SMART" id="SM00478">
    <property type="entry name" value="ENDO3c"/>
    <property type="match status" value="1"/>
</dbReference>
<dbReference type="EMBL" id="JACEZU010000002">
    <property type="protein sequence ID" value="MBA5686490.1"/>
    <property type="molecule type" value="Genomic_DNA"/>
</dbReference>
<organism evidence="7 8">
    <name type="scientific">Rugamonas apoptosis</name>
    <dbReference type="NCBI Taxonomy" id="2758570"/>
    <lineage>
        <taxon>Bacteria</taxon>
        <taxon>Pseudomonadati</taxon>
        <taxon>Pseudomonadota</taxon>
        <taxon>Betaproteobacteria</taxon>
        <taxon>Burkholderiales</taxon>
        <taxon>Oxalobacteraceae</taxon>
        <taxon>Telluria group</taxon>
        <taxon>Rugamonas</taxon>
    </lineage>
</organism>
<keyword evidence="4" id="KW-0234">DNA repair</keyword>
<evidence type="ECO:0000256" key="2">
    <source>
        <dbReference type="ARBA" id="ARBA00012000"/>
    </source>
</evidence>
<keyword evidence="3" id="KW-0227">DNA damage</keyword>
<dbReference type="InterPro" id="IPR010316">
    <property type="entry name" value="AlkA_N"/>
</dbReference>
<dbReference type="Gene3D" id="1.10.340.30">
    <property type="entry name" value="Hypothetical protein, domain 2"/>
    <property type="match status" value="1"/>
</dbReference>
<evidence type="ECO:0000256" key="3">
    <source>
        <dbReference type="ARBA" id="ARBA00022763"/>
    </source>
</evidence>
<accession>A0A7W2IJ82</accession>
<evidence type="ECO:0000256" key="4">
    <source>
        <dbReference type="ARBA" id="ARBA00023204"/>
    </source>
</evidence>
<dbReference type="GO" id="GO:0005737">
    <property type="term" value="C:cytoplasm"/>
    <property type="evidence" value="ECO:0007669"/>
    <property type="project" value="TreeGrafter"/>
</dbReference>
<dbReference type="GO" id="GO:0043916">
    <property type="term" value="F:DNA-7-methylguanine glycosylase activity"/>
    <property type="evidence" value="ECO:0007669"/>
    <property type="project" value="TreeGrafter"/>
</dbReference>
<dbReference type="AlphaFoldDB" id="A0A7W2IJ82"/>
<dbReference type="SMART" id="SM01009">
    <property type="entry name" value="AlkA_N"/>
    <property type="match status" value="1"/>
</dbReference>
<evidence type="ECO:0000313" key="7">
    <source>
        <dbReference type="EMBL" id="MBA5686490.1"/>
    </source>
</evidence>
<feature type="domain" description="DNA-3-methyladenine glycosylase AlkA N-terminal" evidence="6">
    <location>
        <begin position="10"/>
        <end position="140"/>
    </location>
</feature>
<evidence type="ECO:0000259" key="5">
    <source>
        <dbReference type="SMART" id="SM00478"/>
    </source>
</evidence>
<name>A0A7W2IJ82_9BURK</name>
<comment type="catalytic activity">
    <reaction evidence="1">
        <text>Hydrolysis of alkylated DNA, releasing 3-methyladenine, 3-methylguanine, 7-methylguanine and 7-methyladenine.</text>
        <dbReference type="EC" id="3.2.2.21"/>
    </reaction>
</comment>
<dbReference type="PANTHER" id="PTHR43003">
    <property type="entry name" value="DNA-3-METHYLADENINE GLYCOSYLASE"/>
    <property type="match status" value="1"/>
</dbReference>
<proteinExistence type="predicted"/>